<keyword evidence="6" id="KW-0158">Chromosome</keyword>
<evidence type="ECO:0000256" key="17">
    <source>
        <dbReference type="ARBA" id="ARBA00031811"/>
    </source>
</evidence>
<dbReference type="Gene3D" id="3.40.50.410">
    <property type="entry name" value="von Willebrand factor, type A domain"/>
    <property type="match status" value="1"/>
</dbReference>
<keyword evidence="11" id="KW-0067">ATP-binding</keyword>
<evidence type="ECO:0000256" key="3">
    <source>
        <dbReference type="ARBA" id="ARBA00005240"/>
    </source>
</evidence>
<dbReference type="GO" id="GO:0003678">
    <property type="term" value="F:DNA helicase activity"/>
    <property type="evidence" value="ECO:0007669"/>
    <property type="project" value="UniProtKB-EC"/>
</dbReference>
<dbReference type="GO" id="GO:0016787">
    <property type="term" value="F:hydrolase activity"/>
    <property type="evidence" value="ECO:0007669"/>
    <property type="project" value="UniProtKB-KW"/>
</dbReference>
<dbReference type="GO" id="GO:0003690">
    <property type="term" value="F:double-stranded DNA binding"/>
    <property type="evidence" value="ECO:0007669"/>
    <property type="project" value="TreeGrafter"/>
</dbReference>
<evidence type="ECO:0000256" key="7">
    <source>
        <dbReference type="ARBA" id="ARBA00022741"/>
    </source>
</evidence>
<evidence type="ECO:0000313" key="20">
    <source>
        <dbReference type="Proteomes" id="UP001360560"/>
    </source>
</evidence>
<dbReference type="PANTHER" id="PTHR12604">
    <property type="entry name" value="KU AUTOANTIGEN DNA HELICASE"/>
    <property type="match status" value="1"/>
</dbReference>
<dbReference type="InterPro" id="IPR005161">
    <property type="entry name" value="Ku_N"/>
</dbReference>
<evidence type="ECO:0000259" key="18">
    <source>
        <dbReference type="SMART" id="SM00559"/>
    </source>
</evidence>
<keyword evidence="8" id="KW-0227">DNA damage</keyword>
<keyword evidence="10 19" id="KW-0347">Helicase</keyword>
<dbReference type="Pfam" id="PF03730">
    <property type="entry name" value="Ku_C"/>
    <property type="match status" value="1"/>
</dbReference>
<evidence type="ECO:0000256" key="16">
    <source>
        <dbReference type="ARBA" id="ARBA00023242"/>
    </source>
</evidence>
<dbReference type="SUPFAM" id="SSF100939">
    <property type="entry name" value="SPOC domain-like"/>
    <property type="match status" value="1"/>
</dbReference>
<keyword evidence="12" id="KW-0779">Telomere</keyword>
<dbReference type="Gene3D" id="4.10.970.10">
    <property type="entry name" value="Ku70, bridge and pillars"/>
    <property type="match status" value="1"/>
</dbReference>
<dbReference type="GO" id="GO:0000781">
    <property type="term" value="C:chromosome, telomeric region"/>
    <property type="evidence" value="ECO:0007669"/>
    <property type="project" value="UniProtKB-SubCell"/>
</dbReference>
<dbReference type="InterPro" id="IPR047087">
    <property type="entry name" value="KU70_core_dom"/>
</dbReference>
<comment type="subcellular location">
    <subcellularLocation>
        <location evidence="2">Chromosome</location>
        <location evidence="2">Telomere</location>
    </subcellularLocation>
    <subcellularLocation>
        <location evidence="1">Nucleus</location>
    </subcellularLocation>
</comment>
<reference evidence="19 20" key="1">
    <citation type="journal article" date="2023" name="Elife">
        <title>Identification of key yeast species and microbe-microbe interactions impacting larval growth of Drosophila in the wild.</title>
        <authorList>
            <person name="Mure A."/>
            <person name="Sugiura Y."/>
            <person name="Maeda R."/>
            <person name="Honda K."/>
            <person name="Sakurai N."/>
            <person name="Takahashi Y."/>
            <person name="Watada M."/>
            <person name="Katoh T."/>
            <person name="Gotoh A."/>
            <person name="Gotoh Y."/>
            <person name="Taniguchi I."/>
            <person name="Nakamura K."/>
            <person name="Hayashi T."/>
            <person name="Katayama T."/>
            <person name="Uemura T."/>
            <person name="Hattori Y."/>
        </authorList>
    </citation>
    <scope>NUCLEOTIDE SEQUENCE [LARGE SCALE GENOMIC DNA]</scope>
    <source>
        <strain evidence="19 20">SC-9</strain>
    </source>
</reference>
<dbReference type="InterPro" id="IPR006165">
    <property type="entry name" value="Ku70"/>
</dbReference>
<evidence type="ECO:0000256" key="11">
    <source>
        <dbReference type="ARBA" id="ARBA00022840"/>
    </source>
</evidence>
<evidence type="ECO:0000256" key="9">
    <source>
        <dbReference type="ARBA" id="ARBA00022801"/>
    </source>
</evidence>
<dbReference type="Gene3D" id="2.40.290.10">
    <property type="match status" value="1"/>
</dbReference>
<dbReference type="GO" id="GO:0042162">
    <property type="term" value="F:telomeric DNA binding"/>
    <property type="evidence" value="ECO:0007669"/>
    <property type="project" value="InterPro"/>
</dbReference>
<evidence type="ECO:0000256" key="13">
    <source>
        <dbReference type="ARBA" id="ARBA00023125"/>
    </source>
</evidence>
<dbReference type="PIRSF" id="PIRSF003033">
    <property type="entry name" value="Ku70"/>
    <property type="match status" value="1"/>
</dbReference>
<dbReference type="GO" id="GO:0006310">
    <property type="term" value="P:DNA recombination"/>
    <property type="evidence" value="ECO:0007669"/>
    <property type="project" value="UniProtKB-KW"/>
</dbReference>
<dbReference type="SMART" id="SM00559">
    <property type="entry name" value="Ku78"/>
    <property type="match status" value="1"/>
</dbReference>
<organism evidence="19 20">
    <name type="scientific">Saccharomycopsis crataegensis</name>
    <dbReference type="NCBI Taxonomy" id="43959"/>
    <lineage>
        <taxon>Eukaryota</taxon>
        <taxon>Fungi</taxon>
        <taxon>Dikarya</taxon>
        <taxon>Ascomycota</taxon>
        <taxon>Saccharomycotina</taxon>
        <taxon>Saccharomycetes</taxon>
        <taxon>Saccharomycopsidaceae</taxon>
        <taxon>Saccharomycopsis</taxon>
    </lineage>
</organism>
<name>A0AAV5QU90_9ASCO</name>
<comment type="similarity">
    <text evidence="3">Belongs to the ku70 family.</text>
</comment>
<dbReference type="CDD" id="cd00788">
    <property type="entry name" value="KU70"/>
    <property type="match status" value="1"/>
</dbReference>
<dbReference type="RefSeq" id="XP_064855272.1">
    <property type="nucleotide sequence ID" value="XM_064999200.1"/>
</dbReference>
<dbReference type="SUPFAM" id="SSF53300">
    <property type="entry name" value="vWA-like"/>
    <property type="match status" value="1"/>
</dbReference>
<evidence type="ECO:0000256" key="2">
    <source>
        <dbReference type="ARBA" id="ARBA00004574"/>
    </source>
</evidence>
<evidence type="ECO:0000256" key="5">
    <source>
        <dbReference type="ARBA" id="ARBA00021796"/>
    </source>
</evidence>
<keyword evidence="20" id="KW-1185">Reference proteome</keyword>
<protein>
    <recommendedName>
        <fullName evidence="5">ATP-dependent DNA helicase II subunit 1</fullName>
        <ecNumber evidence="4">3.6.4.12</ecNumber>
    </recommendedName>
    <alternativeName>
        <fullName evidence="17">ATP-dependent DNA helicase II subunit Ku70</fullName>
    </alternativeName>
</protein>
<dbReference type="PANTHER" id="PTHR12604:SF2">
    <property type="entry name" value="X-RAY REPAIR CROSS-COMPLEMENTING PROTEIN 6"/>
    <property type="match status" value="1"/>
</dbReference>
<dbReference type="InterPro" id="IPR005160">
    <property type="entry name" value="Ku_C"/>
</dbReference>
<evidence type="ECO:0000256" key="14">
    <source>
        <dbReference type="ARBA" id="ARBA00023172"/>
    </source>
</evidence>
<dbReference type="InterPro" id="IPR036465">
    <property type="entry name" value="vWFA_dom_sf"/>
</dbReference>
<dbReference type="GO" id="GO:0000723">
    <property type="term" value="P:telomere maintenance"/>
    <property type="evidence" value="ECO:0007669"/>
    <property type="project" value="InterPro"/>
</dbReference>
<sequence>MPTVKREDIVYRDRYELKEAILFMVELTDAMYEPSEELQGEAPLREILKAINGVMADLAISLPTTGIGCYFFNSKNTTKGCKDGIYRYFSMKSVNVQVNKKINDDLSDTDPENKEGVELKEKFPMINYSTPAEFEKNRTSLNNVLYQIKSEFIFKTENAKRYNYKKVFFITHNDKPYDTTSPDAGDVKKSIKASLDDLYNAKINFVTFLLNKSHTETFDKTQYSELIYLTSDNSSVKSEDQLREDGDYYGINVEAMSIKEINQRIHRRSEVKRVNFNCLLEIGKDLMIEVKGYSLFSEAEPKKPSVVYNKAEVPKTVLRASKFFTEGSAKAISDSKEDIISAYQFGDDLIYLNKKQISQIKCLDQENGEIRHEGKLSIIGFRRISKTLNYQYNMGKSSFIHVETKGNYTNTFKVFSCLFQSCCQMDRAAIVWGVTRRDSYPNLYALVPSTYQGLSEGFVSNKHLQGFFLIPLPYEDSIRGVPPSLKPIAIPDVLTDSATRWLNKFKLKDGYVPSNYSNPSLQWHYKVLRDEALLVDVPEYLDDRVENFNEEQMKEYIRFDKNSIKLEKYHNASMKPDRAEAIQGFKSILAKISD</sequence>
<evidence type="ECO:0000256" key="1">
    <source>
        <dbReference type="ARBA" id="ARBA00004123"/>
    </source>
</evidence>
<dbReference type="Gene3D" id="1.10.1600.10">
    <property type="match status" value="1"/>
</dbReference>
<keyword evidence="15" id="KW-0234">DNA repair</keyword>
<keyword evidence="7" id="KW-0547">Nucleotide-binding</keyword>
<dbReference type="InterPro" id="IPR006164">
    <property type="entry name" value="DNA_bd_Ku70/Ku80"/>
</dbReference>
<dbReference type="GeneID" id="90076265"/>
<evidence type="ECO:0000256" key="6">
    <source>
        <dbReference type="ARBA" id="ARBA00022454"/>
    </source>
</evidence>
<dbReference type="GO" id="GO:0005524">
    <property type="term" value="F:ATP binding"/>
    <property type="evidence" value="ECO:0007669"/>
    <property type="project" value="UniProtKB-KW"/>
</dbReference>
<evidence type="ECO:0000256" key="10">
    <source>
        <dbReference type="ARBA" id="ARBA00022806"/>
    </source>
</evidence>
<dbReference type="EMBL" id="BTFZ01000019">
    <property type="protein sequence ID" value="GMM38276.1"/>
    <property type="molecule type" value="Genomic_DNA"/>
</dbReference>
<keyword evidence="16" id="KW-0539">Nucleus</keyword>
<gene>
    <name evidence="19" type="ORF">DASC09_056150</name>
</gene>
<dbReference type="Pfam" id="PF03731">
    <property type="entry name" value="Ku_N"/>
    <property type="match status" value="1"/>
</dbReference>
<dbReference type="Proteomes" id="UP001360560">
    <property type="component" value="Unassembled WGS sequence"/>
</dbReference>
<evidence type="ECO:0000256" key="15">
    <source>
        <dbReference type="ARBA" id="ARBA00023204"/>
    </source>
</evidence>
<keyword evidence="14" id="KW-0233">DNA recombination</keyword>
<proteinExistence type="inferred from homology"/>
<evidence type="ECO:0000256" key="8">
    <source>
        <dbReference type="ARBA" id="ARBA00022763"/>
    </source>
</evidence>
<dbReference type="AlphaFoldDB" id="A0AAV5QU90"/>
<dbReference type="EC" id="3.6.4.12" evidence="4"/>
<comment type="caution">
    <text evidence="19">The sequence shown here is derived from an EMBL/GenBank/DDBJ whole genome shotgun (WGS) entry which is preliminary data.</text>
</comment>
<dbReference type="InterPro" id="IPR016194">
    <property type="entry name" value="SPOC-like_C_dom_sf"/>
</dbReference>
<keyword evidence="9" id="KW-0378">Hydrolase</keyword>
<feature type="domain" description="Ku" evidence="18">
    <location>
        <begin position="331"/>
        <end position="490"/>
    </location>
</feature>
<evidence type="ECO:0000313" key="19">
    <source>
        <dbReference type="EMBL" id="GMM38276.1"/>
    </source>
</evidence>
<dbReference type="InterPro" id="IPR027388">
    <property type="entry name" value="Ku70_bridge/pillars_dom_sf"/>
</dbReference>
<keyword evidence="13" id="KW-0238">DNA-binding</keyword>
<accession>A0AAV5QU90</accession>
<dbReference type="GO" id="GO:0043564">
    <property type="term" value="C:Ku70:Ku80 complex"/>
    <property type="evidence" value="ECO:0007669"/>
    <property type="project" value="InterPro"/>
</dbReference>
<dbReference type="GO" id="GO:0003684">
    <property type="term" value="F:damaged DNA binding"/>
    <property type="evidence" value="ECO:0007669"/>
    <property type="project" value="InterPro"/>
</dbReference>
<evidence type="ECO:0000256" key="4">
    <source>
        <dbReference type="ARBA" id="ARBA00012551"/>
    </source>
</evidence>
<dbReference type="Pfam" id="PF02735">
    <property type="entry name" value="Ku"/>
    <property type="match status" value="1"/>
</dbReference>
<evidence type="ECO:0000256" key="12">
    <source>
        <dbReference type="ARBA" id="ARBA00022895"/>
    </source>
</evidence>
<dbReference type="GO" id="GO:0006303">
    <property type="term" value="P:double-strand break repair via nonhomologous end joining"/>
    <property type="evidence" value="ECO:0007669"/>
    <property type="project" value="InterPro"/>
</dbReference>